<feature type="compositionally biased region" description="Polar residues" evidence="1">
    <location>
        <begin position="290"/>
        <end position="299"/>
    </location>
</feature>
<dbReference type="AlphaFoldDB" id="A0A5C3FMH0"/>
<evidence type="ECO:0000256" key="1">
    <source>
        <dbReference type="SAM" id="MobiDB-lite"/>
    </source>
</evidence>
<dbReference type="EMBL" id="OOIQ01000005">
    <property type="protein sequence ID" value="SPO44975.1"/>
    <property type="molecule type" value="Genomic_DNA"/>
</dbReference>
<protein>
    <submittedName>
        <fullName evidence="2">Uncharacterized protein</fullName>
    </submittedName>
</protein>
<reference evidence="2" key="1">
    <citation type="submission" date="2018-03" db="EMBL/GenBank/DDBJ databases">
        <authorList>
            <person name="Guldener U."/>
        </authorList>
    </citation>
    <scope>NUCLEOTIDE SEQUENCE [LARGE SCALE GENOMIC DNA]</scope>
    <source>
        <strain evidence="2">ATCC34888</strain>
    </source>
</reference>
<accession>A0A5C3FMH0</accession>
<comment type="caution">
    <text evidence="2">The sequence shown here is derived from an EMBL/GenBank/DDBJ whole genome shotgun (WGS) entry which is preliminary data.</text>
</comment>
<sequence length="407" mass="44347">MPANLTGDEVRSIGAAQVDSYGRQQGSSQTPISIHSSPEEKGNEDYDCQDTTTGQEGGDNTSEDAECITDSDSSSEEGDGSEAGSTYEPNRPAKRGKNGKGKKRRRRQRLVDAREELIKRHCGACERWTLDGAQCLPAEATSFGERCQSCGDRNKADCHHAKWLKKFRVKQWDDLVRKGHSHEEADCMVCGKLNVFAHRARDLVKPSAYLQVDANIRAEFCGPDFAGPASSTSQLAPADDHHAPIAARTASNVNISEDGNSHGISNRHISPIPEHHPRKRNADEAGLTPASDSHPSHNTPVMVPGTPMPSEASVRQAWADIEPPADTAALKTSITRGYVFRALWYARSLHHPFARGEEGGEEDGGLGRVLGLGGQRAQLSCQLHRHLWRVIRDHAPVASVSVRYACT</sequence>
<feature type="compositionally biased region" description="Basic residues" evidence="1">
    <location>
        <begin position="92"/>
        <end position="108"/>
    </location>
</feature>
<feature type="compositionally biased region" description="Polar residues" evidence="1">
    <location>
        <begin position="22"/>
        <end position="36"/>
    </location>
</feature>
<name>A0A5C3FMH0_PSEA2</name>
<feature type="region of interest" description="Disordered" evidence="1">
    <location>
        <begin position="250"/>
        <end position="313"/>
    </location>
</feature>
<evidence type="ECO:0000313" key="2">
    <source>
        <dbReference type="EMBL" id="SPO44975.1"/>
    </source>
</evidence>
<gene>
    <name evidence="2" type="ORF">PSANT_02661</name>
</gene>
<feature type="compositionally biased region" description="Polar residues" evidence="1">
    <location>
        <begin position="250"/>
        <end position="268"/>
    </location>
</feature>
<organism evidence="2 3">
    <name type="scientific">Pseudozyma antarctica</name>
    <name type="common">Yeast</name>
    <name type="synonym">Candida antarctica</name>
    <dbReference type="NCBI Taxonomy" id="84753"/>
    <lineage>
        <taxon>Eukaryota</taxon>
        <taxon>Fungi</taxon>
        <taxon>Dikarya</taxon>
        <taxon>Basidiomycota</taxon>
        <taxon>Ustilaginomycotina</taxon>
        <taxon>Ustilaginomycetes</taxon>
        <taxon>Ustilaginales</taxon>
        <taxon>Ustilaginaceae</taxon>
        <taxon>Moesziomyces</taxon>
    </lineage>
</organism>
<feature type="compositionally biased region" description="Acidic residues" evidence="1">
    <location>
        <begin position="61"/>
        <end position="80"/>
    </location>
</feature>
<feature type="region of interest" description="Disordered" evidence="1">
    <location>
        <begin position="1"/>
        <end position="110"/>
    </location>
</feature>
<feature type="compositionally biased region" description="Polar residues" evidence="1">
    <location>
        <begin position="49"/>
        <end position="60"/>
    </location>
</feature>
<proteinExistence type="predicted"/>
<evidence type="ECO:0000313" key="3">
    <source>
        <dbReference type="Proteomes" id="UP000325008"/>
    </source>
</evidence>
<dbReference type="Proteomes" id="UP000325008">
    <property type="component" value="Unassembled WGS sequence"/>
</dbReference>
<keyword evidence="3" id="KW-1185">Reference proteome</keyword>